<keyword evidence="3" id="KW-1185">Reference proteome</keyword>
<feature type="transmembrane region" description="Helical" evidence="1">
    <location>
        <begin position="105"/>
        <end position="131"/>
    </location>
</feature>
<dbReference type="GO" id="GO:0005886">
    <property type="term" value="C:plasma membrane"/>
    <property type="evidence" value="ECO:0007669"/>
    <property type="project" value="UniProtKB-SubCell"/>
</dbReference>
<name>A0A9Q3WA74_9GAMM</name>
<protein>
    <submittedName>
        <fullName evidence="2">ABC transporter permease</fullName>
    </submittedName>
</protein>
<dbReference type="RefSeq" id="WP_063141225.1">
    <property type="nucleotide sequence ID" value="NZ_CP012331.1"/>
</dbReference>
<dbReference type="KEGG" id="axe:P40_20830"/>
<dbReference type="AlphaFoldDB" id="A0A9Q3WA74"/>
<dbReference type="PANTHER" id="PTHR43471:SF1">
    <property type="entry name" value="ABC TRANSPORTER PERMEASE PROTEIN NOSY-RELATED"/>
    <property type="match status" value="1"/>
</dbReference>
<evidence type="ECO:0000313" key="3">
    <source>
        <dbReference type="Proteomes" id="UP001107961"/>
    </source>
</evidence>
<organism evidence="2 3">
    <name type="scientific">Alloalcanivorax xenomutans</name>
    <dbReference type="NCBI Taxonomy" id="1094342"/>
    <lineage>
        <taxon>Bacteria</taxon>
        <taxon>Pseudomonadati</taxon>
        <taxon>Pseudomonadota</taxon>
        <taxon>Gammaproteobacteria</taxon>
        <taxon>Oceanospirillales</taxon>
        <taxon>Alcanivoracaceae</taxon>
        <taxon>Alloalcanivorax</taxon>
    </lineage>
</organism>
<dbReference type="Proteomes" id="UP001107961">
    <property type="component" value="Unassembled WGS sequence"/>
</dbReference>
<dbReference type="PANTHER" id="PTHR43471">
    <property type="entry name" value="ABC TRANSPORTER PERMEASE"/>
    <property type="match status" value="1"/>
</dbReference>
<feature type="transmembrane region" description="Helical" evidence="1">
    <location>
        <begin position="143"/>
        <end position="164"/>
    </location>
</feature>
<accession>A0A9Q3WA74</accession>
<dbReference type="Pfam" id="PF12679">
    <property type="entry name" value="ABC2_membrane_2"/>
    <property type="match status" value="1"/>
</dbReference>
<keyword evidence="1" id="KW-1133">Transmembrane helix</keyword>
<feature type="transmembrane region" description="Helical" evidence="1">
    <location>
        <begin position="53"/>
        <end position="75"/>
    </location>
</feature>
<keyword evidence="1" id="KW-0472">Membrane</keyword>
<dbReference type="GO" id="GO:0140359">
    <property type="term" value="F:ABC-type transporter activity"/>
    <property type="evidence" value="ECO:0007669"/>
    <property type="project" value="InterPro"/>
</dbReference>
<gene>
    <name evidence="2" type="ORF">LZG35_20780</name>
</gene>
<evidence type="ECO:0000313" key="2">
    <source>
        <dbReference type="EMBL" id="MCE7511077.1"/>
    </source>
</evidence>
<dbReference type="EMBL" id="JAJVKT010000038">
    <property type="protein sequence ID" value="MCE7511077.1"/>
    <property type="molecule type" value="Genomic_DNA"/>
</dbReference>
<keyword evidence="1" id="KW-0812">Transmembrane</keyword>
<reference evidence="2" key="1">
    <citation type="submission" date="2022-01" db="EMBL/GenBank/DDBJ databases">
        <authorList>
            <person name="Karlyshev A.V."/>
            <person name="Jaspars M."/>
        </authorList>
    </citation>
    <scope>NUCLEOTIDE SEQUENCE</scope>
    <source>
        <strain evidence="2">AGSA3-2</strain>
    </source>
</reference>
<feature type="transmembrane region" description="Helical" evidence="1">
    <location>
        <begin position="176"/>
        <end position="199"/>
    </location>
</feature>
<proteinExistence type="predicted"/>
<sequence length="275" mass="29576">MTVPWSIAIKELRDALRNRWLLAISVLFAVLAVGIAWFGAAASGTVGFTNVPATMASLSTLATLLIPLIALMLAYDAIVGEDEAGTLLLLLSYPLRREQLLLGKFFGHGLILALATAAGFGAALLVILVAAEDVPAALLVGAFARFAVSSMMLGWVFLAMAYVLSCRVREKSTAAGLALAVWFFFVLVFDWLLLALLVLSEGRFSPESLPWVLLCSPTDLYRLINLSGFDAGAEMTGVLALGRELPVPVWGLWGALGLWMLVPLTLALVLFRRRI</sequence>
<evidence type="ECO:0000256" key="1">
    <source>
        <dbReference type="SAM" id="Phobius"/>
    </source>
</evidence>
<comment type="caution">
    <text evidence="2">The sequence shown here is derived from an EMBL/GenBank/DDBJ whole genome shotgun (WGS) entry which is preliminary data.</text>
</comment>
<feature type="transmembrane region" description="Helical" evidence="1">
    <location>
        <begin position="250"/>
        <end position="271"/>
    </location>
</feature>
<feature type="transmembrane region" description="Helical" evidence="1">
    <location>
        <begin position="20"/>
        <end position="41"/>
    </location>
</feature>